<keyword evidence="2" id="KW-0812">Transmembrane</keyword>
<dbReference type="InterPro" id="IPR053160">
    <property type="entry name" value="MFS_DHA3_Transporter"/>
</dbReference>
<dbReference type="PANTHER" id="PTHR23530">
    <property type="entry name" value="TRANSPORT PROTEIN-RELATED"/>
    <property type="match status" value="1"/>
</dbReference>
<evidence type="ECO:0000256" key="1">
    <source>
        <dbReference type="ARBA" id="ARBA00004651"/>
    </source>
</evidence>
<reference evidence="3" key="1">
    <citation type="submission" date="2019-11" db="EMBL/GenBank/DDBJ databases">
        <authorList>
            <person name="Feng L."/>
        </authorList>
    </citation>
    <scope>NUCLEOTIDE SEQUENCE</scope>
    <source>
        <strain evidence="3">BhanseniiLFYP23</strain>
    </source>
</reference>
<dbReference type="GO" id="GO:0022857">
    <property type="term" value="F:transmembrane transporter activity"/>
    <property type="evidence" value="ECO:0007669"/>
    <property type="project" value="InterPro"/>
</dbReference>
<accession>A0A6N2SG59</accession>
<dbReference type="Pfam" id="PF07690">
    <property type="entry name" value="MFS_1"/>
    <property type="match status" value="1"/>
</dbReference>
<dbReference type="InterPro" id="IPR036259">
    <property type="entry name" value="MFS_trans_sf"/>
</dbReference>
<dbReference type="InterPro" id="IPR011701">
    <property type="entry name" value="MFS"/>
</dbReference>
<feature type="transmembrane region" description="Helical" evidence="2">
    <location>
        <begin position="247"/>
        <end position="267"/>
    </location>
</feature>
<keyword evidence="2" id="KW-1133">Transmembrane helix</keyword>
<feature type="transmembrane region" description="Helical" evidence="2">
    <location>
        <begin position="279"/>
        <end position="297"/>
    </location>
</feature>
<feature type="transmembrane region" description="Helical" evidence="2">
    <location>
        <begin position="141"/>
        <end position="162"/>
    </location>
</feature>
<feature type="transmembrane region" description="Helical" evidence="2">
    <location>
        <begin position="340"/>
        <end position="362"/>
    </location>
</feature>
<evidence type="ECO:0000313" key="3">
    <source>
        <dbReference type="EMBL" id="VYS91221.1"/>
    </source>
</evidence>
<dbReference type="GO" id="GO:0005886">
    <property type="term" value="C:plasma membrane"/>
    <property type="evidence" value="ECO:0007669"/>
    <property type="project" value="UniProtKB-SubCell"/>
</dbReference>
<dbReference type="Gene3D" id="1.20.1250.20">
    <property type="entry name" value="MFS general substrate transporter like domains"/>
    <property type="match status" value="1"/>
</dbReference>
<dbReference type="PANTHER" id="PTHR23530:SF1">
    <property type="entry name" value="PERMEASE, MAJOR FACILITATOR SUPERFAMILY-RELATED"/>
    <property type="match status" value="1"/>
</dbReference>
<dbReference type="SUPFAM" id="SSF103473">
    <property type="entry name" value="MFS general substrate transporter"/>
    <property type="match status" value="1"/>
</dbReference>
<organism evidence="3">
    <name type="scientific">Blautia hansenii</name>
    <name type="common">Ruminococcus hansenii</name>
    <dbReference type="NCBI Taxonomy" id="1322"/>
    <lineage>
        <taxon>Bacteria</taxon>
        <taxon>Bacillati</taxon>
        <taxon>Bacillota</taxon>
        <taxon>Clostridia</taxon>
        <taxon>Lachnospirales</taxon>
        <taxon>Lachnospiraceae</taxon>
        <taxon>Blautia</taxon>
    </lineage>
</organism>
<keyword evidence="2" id="KW-0472">Membrane</keyword>
<sequence length="363" mass="39797">MRKFNIRQQIGKLYLLTSVGYFQIAGASWVALLAMRGFSLLEIGMLESIFHIVSCIFEIPSGVAADVFGRKKTMVMSQLASLLSGVMMVWSEGFWATAFAIGFSALSYNLASGTREALAYDSLKLVGKENEYNTFAATDMMLYRIANSTSTLCAGLALFLGFRKAYTADILFTLIALFIACSLKEVEIGTKTDEKKVSDRVVNTVRESWHFLLLNKKMRRIMVINAIIGAVSTLVLFFLQAKLPLAGLNQGMLGPVLFAMGMGAALGSRATSLFPSVSYKKVVIISSLIVIVSFLLAFTKSPAFMICGGFVGAFADDFLEVRTDVLINEMISSEQRATLISVNSFIFSIVMIVLSTWMGWIMA</sequence>
<feature type="transmembrane region" description="Helical" evidence="2">
    <location>
        <begin position="80"/>
        <end position="106"/>
    </location>
</feature>
<comment type="subcellular location">
    <subcellularLocation>
        <location evidence="1">Cell membrane</location>
        <topology evidence="1">Multi-pass membrane protein</topology>
    </subcellularLocation>
</comment>
<dbReference type="RefSeq" id="WP_156342110.1">
    <property type="nucleotide sequence ID" value="NZ_CACRSY010000008.1"/>
</dbReference>
<feature type="transmembrane region" description="Helical" evidence="2">
    <location>
        <begin position="48"/>
        <end position="68"/>
    </location>
</feature>
<feature type="transmembrane region" description="Helical" evidence="2">
    <location>
        <begin position="12"/>
        <end position="36"/>
    </location>
</feature>
<dbReference type="AlphaFoldDB" id="A0A6N2SG59"/>
<dbReference type="EMBL" id="CACRSY010000008">
    <property type="protein sequence ID" value="VYS91221.1"/>
    <property type="molecule type" value="Genomic_DNA"/>
</dbReference>
<name>A0A6N2SG59_BLAHA</name>
<feature type="transmembrane region" description="Helical" evidence="2">
    <location>
        <begin position="221"/>
        <end position="241"/>
    </location>
</feature>
<proteinExistence type="predicted"/>
<evidence type="ECO:0000256" key="2">
    <source>
        <dbReference type="SAM" id="Phobius"/>
    </source>
</evidence>
<gene>
    <name evidence="3" type="ORF">BHLFYP23_02047</name>
</gene>
<protein>
    <submittedName>
        <fullName evidence="3">Major Facilitator Superfamily protein</fullName>
    </submittedName>
</protein>